<evidence type="ECO:0000313" key="3">
    <source>
        <dbReference type="Proteomes" id="UP000029864"/>
    </source>
</evidence>
<reference evidence="2 3" key="1">
    <citation type="submission" date="2014-08" db="EMBL/GenBank/DDBJ databases">
        <authorList>
            <person name="Sisinthy S."/>
        </authorList>
    </citation>
    <scope>NUCLEOTIDE SEQUENCE [LARGE SCALE GENOMIC DNA]</scope>
    <source>
        <strain evidence="2 3">RuG17</strain>
    </source>
</reference>
<comment type="caution">
    <text evidence="2">The sequence shown here is derived from an EMBL/GenBank/DDBJ whole genome shotgun (WGS) entry which is preliminary data.</text>
</comment>
<dbReference type="AlphaFoldDB" id="A0A099J4P6"/>
<sequence>MARGPTSVSDPPGPRRPGRGVRGVRGARGARPLFADPGERSPGDASSAGEGLLVVLIGMLTRRV</sequence>
<organism evidence="2 3">
    <name type="scientific">Cryobacterium roopkundense</name>
    <dbReference type="NCBI Taxonomy" id="1001240"/>
    <lineage>
        <taxon>Bacteria</taxon>
        <taxon>Bacillati</taxon>
        <taxon>Actinomycetota</taxon>
        <taxon>Actinomycetes</taxon>
        <taxon>Micrococcales</taxon>
        <taxon>Microbacteriaceae</taxon>
        <taxon>Cryobacterium</taxon>
    </lineage>
</organism>
<evidence type="ECO:0000256" key="1">
    <source>
        <dbReference type="SAM" id="MobiDB-lite"/>
    </source>
</evidence>
<gene>
    <name evidence="2" type="ORF">GY21_15075</name>
</gene>
<dbReference type="Proteomes" id="UP000029864">
    <property type="component" value="Unassembled WGS sequence"/>
</dbReference>
<dbReference type="STRING" id="1001240.GY21_15075"/>
<accession>A0A099J4P6</accession>
<proteinExistence type="predicted"/>
<evidence type="ECO:0000313" key="2">
    <source>
        <dbReference type="EMBL" id="KGJ72487.1"/>
    </source>
</evidence>
<name>A0A099J4P6_9MICO</name>
<keyword evidence="3" id="KW-1185">Reference proteome</keyword>
<dbReference type="EMBL" id="JPXF01000070">
    <property type="protein sequence ID" value="KGJ72487.1"/>
    <property type="molecule type" value="Genomic_DNA"/>
</dbReference>
<feature type="region of interest" description="Disordered" evidence="1">
    <location>
        <begin position="1"/>
        <end position="50"/>
    </location>
</feature>
<protein>
    <submittedName>
        <fullName evidence="2">Uncharacterized protein</fullName>
    </submittedName>
</protein>